<feature type="transmembrane region" description="Helical" evidence="1">
    <location>
        <begin position="115"/>
        <end position="134"/>
    </location>
</feature>
<gene>
    <name evidence="2" type="ORF">QTN47_26350</name>
</gene>
<reference evidence="2 3" key="1">
    <citation type="submission" date="2023-07" db="EMBL/GenBank/DDBJ databases">
        <authorList>
            <person name="Lian W.-H."/>
        </authorList>
    </citation>
    <scope>NUCLEOTIDE SEQUENCE [LARGE SCALE GENOMIC DNA]</scope>
    <source>
        <strain evidence="2 3">SYSU DXS3180</strain>
    </source>
</reference>
<dbReference type="EMBL" id="JAULBC010000012">
    <property type="protein sequence ID" value="MEX6691058.1"/>
    <property type="molecule type" value="Genomic_DNA"/>
</dbReference>
<proteinExistence type="predicted"/>
<keyword evidence="1" id="KW-0472">Membrane</keyword>
<evidence type="ECO:0000256" key="1">
    <source>
        <dbReference type="SAM" id="Phobius"/>
    </source>
</evidence>
<dbReference type="RefSeq" id="WP_369332474.1">
    <property type="nucleotide sequence ID" value="NZ_JAULBC010000012.1"/>
</dbReference>
<evidence type="ECO:0000313" key="2">
    <source>
        <dbReference type="EMBL" id="MEX6691058.1"/>
    </source>
</evidence>
<accession>A0ABV3ZMJ0</accession>
<keyword evidence="3" id="KW-1185">Reference proteome</keyword>
<feature type="transmembrane region" description="Helical" evidence="1">
    <location>
        <begin position="42"/>
        <end position="62"/>
    </location>
</feature>
<protein>
    <submittedName>
        <fullName evidence="2">Uncharacterized protein</fullName>
    </submittedName>
</protein>
<comment type="caution">
    <text evidence="2">The sequence shown here is derived from an EMBL/GenBank/DDBJ whole genome shotgun (WGS) entry which is preliminary data.</text>
</comment>
<dbReference type="Proteomes" id="UP001560573">
    <property type="component" value="Unassembled WGS sequence"/>
</dbReference>
<name>A0ABV3ZMJ0_9BACT</name>
<keyword evidence="1" id="KW-1133">Transmembrane helix</keyword>
<keyword evidence="1" id="KW-0812">Transmembrane</keyword>
<evidence type="ECO:0000313" key="3">
    <source>
        <dbReference type="Proteomes" id="UP001560573"/>
    </source>
</evidence>
<sequence>MKRTYIPFLAFHILLLLTIPFSFDFATSVVPGWHTTISPPYFIGQLTIIIVLRLSIIGYWLLSKRADKTNWILFAIHFALTAPTMLYLKFPPILLDVQLTDRNELIRAFDFRMKLVPVAWALFIVGQIIFWFIISEQ</sequence>
<feature type="transmembrane region" description="Helical" evidence="1">
    <location>
        <begin position="71"/>
        <end position="95"/>
    </location>
</feature>
<organism evidence="2 3">
    <name type="scientific">Danxiaibacter flavus</name>
    <dbReference type="NCBI Taxonomy" id="3049108"/>
    <lineage>
        <taxon>Bacteria</taxon>
        <taxon>Pseudomonadati</taxon>
        <taxon>Bacteroidota</taxon>
        <taxon>Chitinophagia</taxon>
        <taxon>Chitinophagales</taxon>
        <taxon>Chitinophagaceae</taxon>
        <taxon>Danxiaibacter</taxon>
    </lineage>
</organism>